<name>A0A2U1PMG4_ARTAN</name>
<feature type="signal peptide" evidence="10">
    <location>
        <begin position="1"/>
        <end position="18"/>
    </location>
</feature>
<dbReference type="Gene3D" id="3.40.50.200">
    <property type="entry name" value="Peptidase S8/S53 domain"/>
    <property type="match status" value="1"/>
</dbReference>
<dbReference type="PROSITE" id="PS51892">
    <property type="entry name" value="SUBTILASE"/>
    <property type="match status" value="1"/>
</dbReference>
<dbReference type="PANTHER" id="PTHR10795">
    <property type="entry name" value="PROPROTEIN CONVERTASE SUBTILISIN/KEXIN"/>
    <property type="match status" value="1"/>
</dbReference>
<dbReference type="InterPro" id="IPR023827">
    <property type="entry name" value="Peptidase_S8_Asp-AS"/>
</dbReference>
<dbReference type="OrthoDB" id="206201at2759"/>
<dbReference type="InterPro" id="IPR045051">
    <property type="entry name" value="SBT"/>
</dbReference>
<evidence type="ECO:0000259" key="14">
    <source>
        <dbReference type="Pfam" id="PF17766"/>
    </source>
</evidence>
<keyword evidence="4 10" id="KW-0732">Signal</keyword>
<dbReference type="InterPro" id="IPR000209">
    <property type="entry name" value="Peptidase_S8/S53_dom"/>
</dbReference>
<dbReference type="Gene3D" id="3.30.70.80">
    <property type="entry name" value="Peptidase S8 propeptide/proteinase inhibitor I9"/>
    <property type="match status" value="1"/>
</dbReference>
<evidence type="ECO:0000256" key="9">
    <source>
        <dbReference type="PROSITE-ProRule" id="PRU01240"/>
    </source>
</evidence>
<proteinExistence type="inferred from homology"/>
<dbReference type="Pfam" id="PF02225">
    <property type="entry name" value="PA"/>
    <property type="match status" value="1"/>
</dbReference>
<evidence type="ECO:0000313" key="16">
    <source>
        <dbReference type="Proteomes" id="UP000245207"/>
    </source>
</evidence>
<keyword evidence="6 9" id="KW-0720">Serine protease</keyword>
<dbReference type="Proteomes" id="UP000245207">
    <property type="component" value="Unassembled WGS sequence"/>
</dbReference>
<evidence type="ECO:0000256" key="2">
    <source>
        <dbReference type="ARBA" id="ARBA00011073"/>
    </source>
</evidence>
<dbReference type="Pfam" id="PF17766">
    <property type="entry name" value="fn3_6"/>
    <property type="match status" value="1"/>
</dbReference>
<dbReference type="GO" id="GO:0004252">
    <property type="term" value="F:serine-type endopeptidase activity"/>
    <property type="evidence" value="ECO:0007669"/>
    <property type="project" value="UniProtKB-UniRule"/>
</dbReference>
<evidence type="ECO:0000256" key="6">
    <source>
        <dbReference type="ARBA" id="ARBA00022825"/>
    </source>
</evidence>
<dbReference type="InterPro" id="IPR034197">
    <property type="entry name" value="Peptidases_S8_3"/>
</dbReference>
<dbReference type="SUPFAM" id="SSF52743">
    <property type="entry name" value="Subtilisin-like"/>
    <property type="match status" value="1"/>
</dbReference>
<keyword evidence="5 9" id="KW-0378">Hydrolase</keyword>
<feature type="domain" description="Peptidase S8/S53" evidence="11">
    <location>
        <begin position="123"/>
        <end position="544"/>
    </location>
</feature>
<organism evidence="15 16">
    <name type="scientific">Artemisia annua</name>
    <name type="common">Sweet wormwood</name>
    <dbReference type="NCBI Taxonomy" id="35608"/>
    <lineage>
        <taxon>Eukaryota</taxon>
        <taxon>Viridiplantae</taxon>
        <taxon>Streptophyta</taxon>
        <taxon>Embryophyta</taxon>
        <taxon>Tracheophyta</taxon>
        <taxon>Spermatophyta</taxon>
        <taxon>Magnoliopsida</taxon>
        <taxon>eudicotyledons</taxon>
        <taxon>Gunneridae</taxon>
        <taxon>Pentapetalae</taxon>
        <taxon>asterids</taxon>
        <taxon>campanulids</taxon>
        <taxon>Asterales</taxon>
        <taxon>Asteraceae</taxon>
        <taxon>Asteroideae</taxon>
        <taxon>Anthemideae</taxon>
        <taxon>Artemisiinae</taxon>
        <taxon>Artemisia</taxon>
    </lineage>
</organism>
<dbReference type="PRINTS" id="PR00723">
    <property type="entry name" value="SUBTILISIN"/>
</dbReference>
<evidence type="ECO:0000256" key="8">
    <source>
        <dbReference type="PIRSR" id="PIRSR615500-1"/>
    </source>
</evidence>
<dbReference type="InterPro" id="IPR003137">
    <property type="entry name" value="PA_domain"/>
</dbReference>
<evidence type="ECO:0000256" key="4">
    <source>
        <dbReference type="ARBA" id="ARBA00022729"/>
    </source>
</evidence>
<sequence>MLPIIGFVLLVTCTTIKANDLKTYIVHLDSTEFPQPRQEPDEWYYSLLSKITSQENSKIVYGYHHVITGFAAQMSAKEAKAMKNMSEVVSVRPEGFFKLHTTHSSQFLGLRHYSGLWNKSNYGKGVIIGVLDTGVTPGHLSFHDKGVPPPPLRWKGKCEVAACNNKLIGLRNFVSGSSPVDQQGHGTHTSSTAAGNFVDNVNIYGNANGTAAGMAPLAHLAIYKVCGQDSCPESNIIAGMDAAIEDGVDIISLSLGARSAPFYQDSIAISAFAAMQKGIFVTCSAGNSGPSKSTLSNEAPWILTVGASTMDRKIRTTVYLGNNKFLDGESLYQPKNFHQKLMPLVYPGRKGNHSAAQCSIGSLDNIYVKGKVVLCDMGGVIDGIEKGKVVNDARGVAMILANTKTVCPETTVPEPHVLPASNIGYKEGVEIKKYLSSSTNSSASVATILLRGTILGVKSAPEVACFSSRGPNLASPGILKPDIIGPGVDILAAWPQNTKEFNLLSGTSMACPHLAGVAALLKRANPEWSPAAIKSAIMTTATQVSLNGKSIVEERELPADFFAIGAGHVNPSKANDPGLVFDIKPDDYILYLCGLGYTTKQIRMIAEKTVTCIKSIPEAELNYPSFVVMLKRGDSKTYSRTVTNVGIPRSRYTIGNVSLPRGVSMVIEGPSQGLTFRVMHQKLTYKVTFSRDIMDTLKGPYGQGYMTWVSGKYSVRTPFSFNFL</sequence>
<gene>
    <name evidence="15" type="ORF">CTI12_AA135320</name>
</gene>
<accession>A0A2U1PMG4</accession>
<feature type="domain" description="Inhibitor I9" evidence="13">
    <location>
        <begin position="23"/>
        <end position="100"/>
    </location>
</feature>
<dbReference type="Pfam" id="PF05922">
    <property type="entry name" value="Inhibitor_I9"/>
    <property type="match status" value="1"/>
</dbReference>
<evidence type="ECO:0000259" key="11">
    <source>
        <dbReference type="Pfam" id="PF00082"/>
    </source>
</evidence>
<dbReference type="FunFam" id="3.50.30.30:FF:000005">
    <property type="entry name" value="subtilisin-like protease SBT1.5"/>
    <property type="match status" value="1"/>
</dbReference>
<dbReference type="GO" id="GO:0006508">
    <property type="term" value="P:proteolysis"/>
    <property type="evidence" value="ECO:0007669"/>
    <property type="project" value="UniProtKB-KW"/>
</dbReference>
<keyword evidence="7" id="KW-0325">Glycoprotein</keyword>
<dbReference type="CDD" id="cd02120">
    <property type="entry name" value="PA_subtilisin_like"/>
    <property type="match status" value="1"/>
</dbReference>
<evidence type="ECO:0000256" key="1">
    <source>
        <dbReference type="ARBA" id="ARBA00004613"/>
    </source>
</evidence>
<dbReference type="InterPro" id="IPR041469">
    <property type="entry name" value="Subtilisin-like_FN3"/>
</dbReference>
<keyword evidence="16" id="KW-1185">Reference proteome</keyword>
<evidence type="ECO:0000256" key="7">
    <source>
        <dbReference type="ARBA" id="ARBA00023180"/>
    </source>
</evidence>
<dbReference type="InterPro" id="IPR010259">
    <property type="entry name" value="S8pro/Inhibitor_I9"/>
</dbReference>
<dbReference type="InterPro" id="IPR036852">
    <property type="entry name" value="Peptidase_S8/S53_dom_sf"/>
</dbReference>
<evidence type="ECO:0000256" key="3">
    <source>
        <dbReference type="ARBA" id="ARBA00022670"/>
    </source>
</evidence>
<feature type="active site" description="Charge relay system" evidence="8 9">
    <location>
        <position position="132"/>
    </location>
</feature>
<dbReference type="EMBL" id="PKPP01000964">
    <property type="protein sequence ID" value="PWA86948.1"/>
    <property type="molecule type" value="Genomic_DNA"/>
</dbReference>
<comment type="caution">
    <text evidence="15">The sequence shown here is derived from an EMBL/GenBank/DDBJ whole genome shotgun (WGS) entry which is preliminary data.</text>
</comment>
<evidence type="ECO:0000256" key="10">
    <source>
        <dbReference type="SAM" id="SignalP"/>
    </source>
</evidence>
<dbReference type="PROSITE" id="PS00136">
    <property type="entry name" value="SUBTILASE_ASP"/>
    <property type="match status" value="1"/>
</dbReference>
<dbReference type="Gene3D" id="2.60.40.2310">
    <property type="match status" value="1"/>
</dbReference>
<evidence type="ECO:0000259" key="13">
    <source>
        <dbReference type="Pfam" id="PF05922"/>
    </source>
</evidence>
<feature type="chain" id="PRO_5015769642" evidence="10">
    <location>
        <begin position="19"/>
        <end position="724"/>
    </location>
</feature>
<dbReference type="InterPro" id="IPR015500">
    <property type="entry name" value="Peptidase_S8_subtilisin-rel"/>
</dbReference>
<evidence type="ECO:0000256" key="5">
    <source>
        <dbReference type="ARBA" id="ARBA00022801"/>
    </source>
</evidence>
<dbReference type="Gene3D" id="3.50.30.30">
    <property type="match status" value="1"/>
</dbReference>
<reference evidence="15 16" key="1">
    <citation type="journal article" date="2018" name="Mol. Plant">
        <title>The genome of Artemisia annua provides insight into the evolution of Asteraceae family and artemisinin biosynthesis.</title>
        <authorList>
            <person name="Shen Q."/>
            <person name="Zhang L."/>
            <person name="Liao Z."/>
            <person name="Wang S."/>
            <person name="Yan T."/>
            <person name="Shi P."/>
            <person name="Liu M."/>
            <person name="Fu X."/>
            <person name="Pan Q."/>
            <person name="Wang Y."/>
            <person name="Lv Z."/>
            <person name="Lu X."/>
            <person name="Zhang F."/>
            <person name="Jiang W."/>
            <person name="Ma Y."/>
            <person name="Chen M."/>
            <person name="Hao X."/>
            <person name="Li L."/>
            <person name="Tang Y."/>
            <person name="Lv G."/>
            <person name="Zhou Y."/>
            <person name="Sun X."/>
            <person name="Brodelius P.E."/>
            <person name="Rose J.K.C."/>
            <person name="Tang K."/>
        </authorList>
    </citation>
    <scope>NUCLEOTIDE SEQUENCE [LARGE SCALE GENOMIC DNA]</scope>
    <source>
        <strain evidence="16">cv. Huhao1</strain>
        <tissue evidence="15">Leaf</tissue>
    </source>
</reference>
<dbReference type="CDD" id="cd04852">
    <property type="entry name" value="Peptidases_S8_3"/>
    <property type="match status" value="1"/>
</dbReference>
<comment type="similarity">
    <text evidence="2 9">Belongs to the peptidase S8 family.</text>
</comment>
<dbReference type="Pfam" id="PF00082">
    <property type="entry name" value="Peptidase_S8"/>
    <property type="match status" value="1"/>
</dbReference>
<feature type="domain" description="PA" evidence="12">
    <location>
        <begin position="343"/>
        <end position="430"/>
    </location>
</feature>
<feature type="domain" description="Subtilisin-like protease fibronectin type-III" evidence="14">
    <location>
        <begin position="620"/>
        <end position="719"/>
    </location>
</feature>
<keyword evidence="3 9" id="KW-0645">Protease</keyword>
<evidence type="ECO:0000259" key="12">
    <source>
        <dbReference type="Pfam" id="PF02225"/>
    </source>
</evidence>
<comment type="subcellular location">
    <subcellularLocation>
        <location evidence="1">Secreted</location>
    </subcellularLocation>
</comment>
<feature type="active site" description="Charge relay system" evidence="8 9">
    <location>
        <position position="508"/>
    </location>
</feature>
<dbReference type="STRING" id="35608.A0A2U1PMG4"/>
<dbReference type="GO" id="GO:0005576">
    <property type="term" value="C:extracellular region"/>
    <property type="evidence" value="ECO:0007669"/>
    <property type="project" value="UniProtKB-SubCell"/>
</dbReference>
<feature type="active site" description="Charge relay system" evidence="8 9">
    <location>
        <position position="185"/>
    </location>
</feature>
<protein>
    <submittedName>
        <fullName evidence="15">Peptidase S8/S53 domain-containing protein</fullName>
    </submittedName>
</protein>
<dbReference type="AlphaFoldDB" id="A0A2U1PMG4"/>
<evidence type="ECO:0000313" key="15">
    <source>
        <dbReference type="EMBL" id="PWA86948.1"/>
    </source>
</evidence>
<dbReference type="InterPro" id="IPR037045">
    <property type="entry name" value="S8pro/Inhibitor_I9_sf"/>
</dbReference>